<feature type="compositionally biased region" description="Low complexity" evidence="1">
    <location>
        <begin position="139"/>
        <end position="161"/>
    </location>
</feature>
<gene>
    <name evidence="2" type="ORF">B0H17DRAFT_1082032</name>
</gene>
<evidence type="ECO:0000256" key="1">
    <source>
        <dbReference type="SAM" id="MobiDB-lite"/>
    </source>
</evidence>
<feature type="region of interest" description="Disordered" evidence="1">
    <location>
        <begin position="80"/>
        <end position="168"/>
    </location>
</feature>
<sequence length="291" mass="31552">MSYSAPTNATPDARAGQVLVIRGELESDDHLNMAGPPLTKGEFVVVPDLIVCKTKPAHDPDSASSESGDDISIHLEGPAETELNDESLSSSALTAATSTDDATATEDPDPYPYPTPRRSRVRFRSRVRITSGLPHQRRLSAASSRSSSPSSSISAPLRAPPTADNCSPGWGTLGTRVGLFAYSNRQAAALARSAKQRGRRRQREDAGGADERTALLGDSLAPPGYDGCIDPEDEDGYFSSDDDAYDEEAVLSRQIDLVFGTWPGRLLNRQWWWWQLQPILSCGCLDEPYED</sequence>
<comment type="caution">
    <text evidence="2">The sequence shown here is derived from an EMBL/GenBank/DDBJ whole genome shotgun (WGS) entry which is preliminary data.</text>
</comment>
<feature type="compositionally biased region" description="Basic residues" evidence="1">
    <location>
        <begin position="117"/>
        <end position="127"/>
    </location>
</feature>
<evidence type="ECO:0000313" key="3">
    <source>
        <dbReference type="Proteomes" id="UP001221757"/>
    </source>
</evidence>
<dbReference type="Proteomes" id="UP001221757">
    <property type="component" value="Unassembled WGS sequence"/>
</dbReference>
<feature type="compositionally biased region" description="Low complexity" evidence="1">
    <location>
        <begin position="86"/>
        <end position="102"/>
    </location>
</feature>
<feature type="region of interest" description="Disordered" evidence="1">
    <location>
        <begin position="191"/>
        <end position="216"/>
    </location>
</feature>
<dbReference type="EMBL" id="JARKIE010000154">
    <property type="protein sequence ID" value="KAJ7674446.1"/>
    <property type="molecule type" value="Genomic_DNA"/>
</dbReference>
<feature type="compositionally biased region" description="Basic and acidic residues" evidence="1">
    <location>
        <begin position="202"/>
        <end position="213"/>
    </location>
</feature>
<keyword evidence="3" id="KW-1185">Reference proteome</keyword>
<organism evidence="2 3">
    <name type="scientific">Mycena rosella</name>
    <name type="common">Pink bonnet</name>
    <name type="synonym">Agaricus rosellus</name>
    <dbReference type="NCBI Taxonomy" id="1033263"/>
    <lineage>
        <taxon>Eukaryota</taxon>
        <taxon>Fungi</taxon>
        <taxon>Dikarya</taxon>
        <taxon>Basidiomycota</taxon>
        <taxon>Agaricomycotina</taxon>
        <taxon>Agaricomycetes</taxon>
        <taxon>Agaricomycetidae</taxon>
        <taxon>Agaricales</taxon>
        <taxon>Marasmiineae</taxon>
        <taxon>Mycenaceae</taxon>
        <taxon>Mycena</taxon>
    </lineage>
</organism>
<proteinExistence type="predicted"/>
<dbReference type="AlphaFoldDB" id="A0AAD7D215"/>
<reference evidence="2" key="1">
    <citation type="submission" date="2023-03" db="EMBL/GenBank/DDBJ databases">
        <title>Massive genome expansion in bonnet fungi (Mycena s.s.) driven by repeated elements and novel gene families across ecological guilds.</title>
        <authorList>
            <consortium name="Lawrence Berkeley National Laboratory"/>
            <person name="Harder C.B."/>
            <person name="Miyauchi S."/>
            <person name="Viragh M."/>
            <person name="Kuo A."/>
            <person name="Thoen E."/>
            <person name="Andreopoulos B."/>
            <person name="Lu D."/>
            <person name="Skrede I."/>
            <person name="Drula E."/>
            <person name="Henrissat B."/>
            <person name="Morin E."/>
            <person name="Kohler A."/>
            <person name="Barry K."/>
            <person name="LaButti K."/>
            <person name="Morin E."/>
            <person name="Salamov A."/>
            <person name="Lipzen A."/>
            <person name="Mereny Z."/>
            <person name="Hegedus B."/>
            <person name="Baldrian P."/>
            <person name="Stursova M."/>
            <person name="Weitz H."/>
            <person name="Taylor A."/>
            <person name="Grigoriev I.V."/>
            <person name="Nagy L.G."/>
            <person name="Martin F."/>
            <person name="Kauserud H."/>
        </authorList>
    </citation>
    <scope>NUCLEOTIDE SEQUENCE</scope>
    <source>
        <strain evidence="2">CBHHK067</strain>
    </source>
</reference>
<accession>A0AAD7D215</accession>
<protein>
    <submittedName>
        <fullName evidence="2">Uncharacterized protein</fullName>
    </submittedName>
</protein>
<evidence type="ECO:0000313" key="2">
    <source>
        <dbReference type="EMBL" id="KAJ7674446.1"/>
    </source>
</evidence>
<name>A0AAD7D215_MYCRO</name>